<dbReference type="PROSITE" id="PS50994">
    <property type="entry name" value="INTEGRASE"/>
    <property type="match status" value="1"/>
</dbReference>
<evidence type="ECO:0000313" key="2">
    <source>
        <dbReference type="EMBL" id="KIL45014.1"/>
    </source>
</evidence>
<gene>
    <name evidence="2" type="ORF">KP78_25580</name>
</gene>
<dbReference type="Proteomes" id="UP000031938">
    <property type="component" value="Unassembled WGS sequence"/>
</dbReference>
<feature type="domain" description="Integrase catalytic" evidence="1">
    <location>
        <begin position="1"/>
        <end position="75"/>
    </location>
</feature>
<evidence type="ECO:0000313" key="3">
    <source>
        <dbReference type="Proteomes" id="UP000031938"/>
    </source>
</evidence>
<dbReference type="PANTHER" id="PTHR46889:SF4">
    <property type="entry name" value="TRANSPOSASE INSO FOR INSERTION SEQUENCE ELEMENT IS911B-RELATED"/>
    <property type="match status" value="1"/>
</dbReference>
<dbReference type="STRING" id="889306.KP78_25580"/>
<evidence type="ECO:0000259" key="1">
    <source>
        <dbReference type="PROSITE" id="PS50994"/>
    </source>
</evidence>
<dbReference type="GO" id="GO:0003676">
    <property type="term" value="F:nucleic acid binding"/>
    <property type="evidence" value="ECO:0007669"/>
    <property type="project" value="InterPro"/>
</dbReference>
<sequence>MEIVYRTLEKLSDSLNGLIHPEAIIHSDQGVHYTHPEFQRRVKELGLVRSMSRSGNCWDNAPMESFFGHFKDEVD</sequence>
<organism evidence="2 3">
    <name type="scientific">Jeotgalibacillus soli</name>
    <dbReference type="NCBI Taxonomy" id="889306"/>
    <lineage>
        <taxon>Bacteria</taxon>
        <taxon>Bacillati</taxon>
        <taxon>Bacillota</taxon>
        <taxon>Bacilli</taxon>
        <taxon>Bacillales</taxon>
        <taxon>Caryophanaceae</taxon>
        <taxon>Jeotgalibacillus</taxon>
    </lineage>
</organism>
<dbReference type="InterPro" id="IPR012337">
    <property type="entry name" value="RNaseH-like_sf"/>
</dbReference>
<dbReference type="EMBL" id="JXRP01000018">
    <property type="protein sequence ID" value="KIL45014.1"/>
    <property type="molecule type" value="Genomic_DNA"/>
</dbReference>
<dbReference type="InterPro" id="IPR001584">
    <property type="entry name" value="Integrase_cat-core"/>
</dbReference>
<keyword evidence="3" id="KW-1185">Reference proteome</keyword>
<name>A0A0C2RTH1_9BACL</name>
<dbReference type="PANTHER" id="PTHR46889">
    <property type="entry name" value="TRANSPOSASE INSF FOR INSERTION SEQUENCE IS3B-RELATED"/>
    <property type="match status" value="1"/>
</dbReference>
<protein>
    <submittedName>
        <fullName evidence="2">Transposase</fullName>
    </submittedName>
</protein>
<dbReference type="InterPro" id="IPR036397">
    <property type="entry name" value="RNaseH_sf"/>
</dbReference>
<dbReference type="Gene3D" id="3.30.420.10">
    <property type="entry name" value="Ribonuclease H-like superfamily/Ribonuclease H"/>
    <property type="match status" value="1"/>
</dbReference>
<accession>A0A0C2RTH1</accession>
<comment type="caution">
    <text evidence="2">The sequence shown here is derived from an EMBL/GenBank/DDBJ whole genome shotgun (WGS) entry which is preliminary data.</text>
</comment>
<proteinExistence type="predicted"/>
<dbReference type="InterPro" id="IPR050900">
    <property type="entry name" value="Transposase_IS3/IS150/IS904"/>
</dbReference>
<dbReference type="SUPFAM" id="SSF53098">
    <property type="entry name" value="Ribonuclease H-like"/>
    <property type="match status" value="1"/>
</dbReference>
<dbReference type="PATRIC" id="fig|889306.3.peg.2572"/>
<dbReference type="AlphaFoldDB" id="A0A0C2RTH1"/>
<dbReference type="GO" id="GO:0015074">
    <property type="term" value="P:DNA integration"/>
    <property type="evidence" value="ECO:0007669"/>
    <property type="project" value="InterPro"/>
</dbReference>
<reference evidence="2 3" key="1">
    <citation type="submission" date="2015-01" db="EMBL/GenBank/DDBJ databases">
        <title>Genome sequencing of Jeotgalibacillus soli.</title>
        <authorList>
            <person name="Goh K.M."/>
            <person name="Chan K.-G."/>
            <person name="Yaakop A.S."/>
            <person name="Ee R."/>
            <person name="Gan H.M."/>
            <person name="Chan C.S."/>
        </authorList>
    </citation>
    <scope>NUCLEOTIDE SEQUENCE [LARGE SCALE GENOMIC DNA]</scope>
    <source>
        <strain evidence="2 3">P9</strain>
    </source>
</reference>